<name>A0AAV5J9Z0_9ROSI</name>
<keyword evidence="2" id="KW-1185">Reference proteome</keyword>
<dbReference type="AlphaFoldDB" id="A0AAV5J9Z0"/>
<evidence type="ECO:0000313" key="1">
    <source>
        <dbReference type="EMBL" id="GKV08182.1"/>
    </source>
</evidence>
<proteinExistence type="predicted"/>
<gene>
    <name evidence="1" type="ORF">SLEP1_g19851</name>
</gene>
<dbReference type="Proteomes" id="UP001054252">
    <property type="component" value="Unassembled WGS sequence"/>
</dbReference>
<comment type="caution">
    <text evidence="1">The sequence shown here is derived from an EMBL/GenBank/DDBJ whole genome shotgun (WGS) entry which is preliminary data.</text>
</comment>
<protein>
    <submittedName>
        <fullName evidence="1">Uncharacterized protein</fullName>
    </submittedName>
</protein>
<organism evidence="1 2">
    <name type="scientific">Rubroshorea leprosula</name>
    <dbReference type="NCBI Taxonomy" id="152421"/>
    <lineage>
        <taxon>Eukaryota</taxon>
        <taxon>Viridiplantae</taxon>
        <taxon>Streptophyta</taxon>
        <taxon>Embryophyta</taxon>
        <taxon>Tracheophyta</taxon>
        <taxon>Spermatophyta</taxon>
        <taxon>Magnoliopsida</taxon>
        <taxon>eudicotyledons</taxon>
        <taxon>Gunneridae</taxon>
        <taxon>Pentapetalae</taxon>
        <taxon>rosids</taxon>
        <taxon>malvids</taxon>
        <taxon>Malvales</taxon>
        <taxon>Dipterocarpaceae</taxon>
        <taxon>Rubroshorea</taxon>
    </lineage>
</organism>
<sequence length="63" mass="7141">MLNFASPPAKVKWVLGGPGTNLWNSFMGESGVPENVQKTWFKTFILSIEERNIQQPENSWESS</sequence>
<dbReference type="EMBL" id="BPVZ01000028">
    <property type="protein sequence ID" value="GKV08182.1"/>
    <property type="molecule type" value="Genomic_DNA"/>
</dbReference>
<evidence type="ECO:0000313" key="2">
    <source>
        <dbReference type="Proteomes" id="UP001054252"/>
    </source>
</evidence>
<reference evidence="1 2" key="1">
    <citation type="journal article" date="2021" name="Commun. Biol.">
        <title>The genome of Shorea leprosula (Dipterocarpaceae) highlights the ecological relevance of drought in aseasonal tropical rainforests.</title>
        <authorList>
            <person name="Ng K.K.S."/>
            <person name="Kobayashi M.J."/>
            <person name="Fawcett J.A."/>
            <person name="Hatakeyama M."/>
            <person name="Paape T."/>
            <person name="Ng C.H."/>
            <person name="Ang C.C."/>
            <person name="Tnah L.H."/>
            <person name="Lee C.T."/>
            <person name="Nishiyama T."/>
            <person name="Sese J."/>
            <person name="O'Brien M.J."/>
            <person name="Copetti D."/>
            <person name="Mohd Noor M.I."/>
            <person name="Ong R.C."/>
            <person name="Putra M."/>
            <person name="Sireger I.Z."/>
            <person name="Indrioko S."/>
            <person name="Kosugi Y."/>
            <person name="Izuno A."/>
            <person name="Isagi Y."/>
            <person name="Lee S.L."/>
            <person name="Shimizu K.K."/>
        </authorList>
    </citation>
    <scope>NUCLEOTIDE SEQUENCE [LARGE SCALE GENOMIC DNA]</scope>
    <source>
        <strain evidence="1">214</strain>
    </source>
</reference>
<accession>A0AAV5J9Z0</accession>